<organism evidence="1 2">
    <name type="scientific">Paracoccus jeotgali</name>
    <dbReference type="NCBI Taxonomy" id="2065379"/>
    <lineage>
        <taxon>Bacteria</taxon>
        <taxon>Pseudomonadati</taxon>
        <taxon>Pseudomonadota</taxon>
        <taxon>Alphaproteobacteria</taxon>
        <taxon>Rhodobacterales</taxon>
        <taxon>Paracoccaceae</taxon>
        <taxon>Paracoccus</taxon>
    </lineage>
</organism>
<evidence type="ECO:0000313" key="1">
    <source>
        <dbReference type="EMBL" id="AUM73325.1"/>
    </source>
</evidence>
<dbReference type="Proteomes" id="UP000234882">
    <property type="component" value="Chromosome"/>
</dbReference>
<accession>A0A2K9MFM0</accession>
<reference evidence="2" key="1">
    <citation type="submission" date="2017-12" db="EMBL/GenBank/DDBJ databases">
        <title>Genomic analysis of Paracoccus sp. CBA4604.</title>
        <authorList>
            <person name="Roh S.W."/>
            <person name="Kim J.Y."/>
            <person name="Kim J.S."/>
        </authorList>
    </citation>
    <scope>NUCLEOTIDE SEQUENCE [LARGE SCALE GENOMIC DNA]</scope>
    <source>
        <strain evidence="2">CBA4604</strain>
    </source>
</reference>
<keyword evidence="2" id="KW-1185">Reference proteome</keyword>
<evidence type="ECO:0000313" key="2">
    <source>
        <dbReference type="Proteomes" id="UP000234882"/>
    </source>
</evidence>
<dbReference type="RefSeq" id="WP_101498709.1">
    <property type="nucleotide sequence ID" value="NZ_CP025583.1"/>
</dbReference>
<proteinExistence type="predicted"/>
<sequence length="60" mass="6229">MNPALTEAQARDEAAGIFAAVHGIGQLQVSARLDLLTNVSGAELADRLLSRILRDVATGA</sequence>
<gene>
    <name evidence="1" type="ORF">CYR75_02580</name>
</gene>
<dbReference type="AlphaFoldDB" id="A0A2K9MFM0"/>
<protein>
    <submittedName>
        <fullName evidence="1">Uncharacterized protein</fullName>
    </submittedName>
</protein>
<dbReference type="KEGG" id="paru:CYR75_02580"/>
<name>A0A2K9MFM0_9RHOB</name>
<dbReference type="EMBL" id="CP025583">
    <property type="protein sequence ID" value="AUM73325.1"/>
    <property type="molecule type" value="Genomic_DNA"/>
</dbReference>